<keyword evidence="2 5" id="KW-0812">Transmembrane</keyword>
<sequence length="127" mass="13834">MNLTLWILAGALALAFTAGGASLLLLPRQRYRALRPSQHWVDDFGDAHLKAIGTIKIIGCLGLILPAASGVAPVLTPLAACGLALFMAGAATTRFRRREWKLLPGDLFYLSLFAFLAWGRFDLYPIH</sequence>
<name>A0ABT1DTQ5_9ACTN</name>
<reference evidence="6 7" key="1">
    <citation type="submission" date="2022-06" db="EMBL/GenBank/DDBJ databases">
        <title>New Species of the Genus Actinoplanes, ActinopZanes ferrugineus.</title>
        <authorList>
            <person name="Ding P."/>
        </authorList>
    </citation>
    <scope>NUCLEOTIDE SEQUENCE [LARGE SCALE GENOMIC DNA]</scope>
    <source>
        <strain evidence="6 7">TRM88003</strain>
    </source>
</reference>
<accession>A0ABT1DTQ5</accession>
<comment type="caution">
    <text evidence="6">The sequence shown here is derived from an EMBL/GenBank/DDBJ whole genome shotgun (WGS) entry which is preliminary data.</text>
</comment>
<keyword evidence="7" id="KW-1185">Reference proteome</keyword>
<feature type="transmembrane region" description="Helical" evidence="5">
    <location>
        <begin position="6"/>
        <end position="26"/>
    </location>
</feature>
<evidence type="ECO:0000256" key="3">
    <source>
        <dbReference type="ARBA" id="ARBA00022989"/>
    </source>
</evidence>
<feature type="transmembrane region" description="Helical" evidence="5">
    <location>
        <begin position="47"/>
        <end position="68"/>
    </location>
</feature>
<evidence type="ECO:0000313" key="6">
    <source>
        <dbReference type="EMBL" id="MCO8274207.1"/>
    </source>
</evidence>
<dbReference type="Proteomes" id="UP001523369">
    <property type="component" value="Unassembled WGS sequence"/>
</dbReference>
<evidence type="ECO:0000256" key="1">
    <source>
        <dbReference type="ARBA" id="ARBA00004141"/>
    </source>
</evidence>
<dbReference type="RefSeq" id="WP_253240287.1">
    <property type="nucleotide sequence ID" value="NZ_JAMYJR010000030.1"/>
</dbReference>
<keyword evidence="4 5" id="KW-0472">Membrane</keyword>
<evidence type="ECO:0000256" key="2">
    <source>
        <dbReference type="ARBA" id="ARBA00022692"/>
    </source>
</evidence>
<feature type="transmembrane region" description="Helical" evidence="5">
    <location>
        <begin position="107"/>
        <end position="126"/>
    </location>
</feature>
<feature type="transmembrane region" description="Helical" evidence="5">
    <location>
        <begin position="74"/>
        <end position="95"/>
    </location>
</feature>
<keyword evidence="3 5" id="KW-1133">Transmembrane helix</keyword>
<organism evidence="6 7">
    <name type="scientific">Paractinoplanes aksuensis</name>
    <dbReference type="NCBI Taxonomy" id="2939490"/>
    <lineage>
        <taxon>Bacteria</taxon>
        <taxon>Bacillati</taxon>
        <taxon>Actinomycetota</taxon>
        <taxon>Actinomycetes</taxon>
        <taxon>Micromonosporales</taxon>
        <taxon>Micromonosporaceae</taxon>
        <taxon>Paractinoplanes</taxon>
    </lineage>
</organism>
<comment type="subcellular location">
    <subcellularLocation>
        <location evidence="1">Membrane</location>
        <topology evidence="1">Multi-pass membrane protein</topology>
    </subcellularLocation>
</comment>
<evidence type="ECO:0000313" key="7">
    <source>
        <dbReference type="Proteomes" id="UP001523369"/>
    </source>
</evidence>
<protein>
    <submittedName>
        <fullName evidence="6">DoxX family protein</fullName>
    </submittedName>
</protein>
<evidence type="ECO:0000256" key="5">
    <source>
        <dbReference type="SAM" id="Phobius"/>
    </source>
</evidence>
<evidence type="ECO:0000256" key="4">
    <source>
        <dbReference type="ARBA" id="ARBA00023136"/>
    </source>
</evidence>
<dbReference type="Pfam" id="PF13564">
    <property type="entry name" value="DoxX_2"/>
    <property type="match status" value="1"/>
</dbReference>
<proteinExistence type="predicted"/>
<dbReference type="EMBL" id="JAMYJR010000030">
    <property type="protein sequence ID" value="MCO8274207.1"/>
    <property type="molecule type" value="Genomic_DNA"/>
</dbReference>
<gene>
    <name evidence="6" type="ORF">M1L60_26760</name>
</gene>
<dbReference type="InterPro" id="IPR032808">
    <property type="entry name" value="DoxX"/>
</dbReference>